<dbReference type="PANTHER" id="PTHR35519:SF2">
    <property type="entry name" value="PH DOMAIN PROTEIN"/>
    <property type="match status" value="1"/>
</dbReference>
<dbReference type="STRING" id="1365950.SAMN05428963_10248"/>
<name>A0A1T4MBJ2_9HYPH</name>
<evidence type="ECO:0008006" key="3">
    <source>
        <dbReference type="Google" id="ProtNLM"/>
    </source>
</evidence>
<proteinExistence type="predicted"/>
<dbReference type="PANTHER" id="PTHR35519">
    <property type="entry name" value="MEMBRANE PROTEINS"/>
    <property type="match status" value="1"/>
</dbReference>
<dbReference type="InterPro" id="IPR025187">
    <property type="entry name" value="DUF4112"/>
</dbReference>
<dbReference type="EMBL" id="FUXL01000002">
    <property type="protein sequence ID" value="SJZ64074.1"/>
    <property type="molecule type" value="Genomic_DNA"/>
</dbReference>
<evidence type="ECO:0000313" key="1">
    <source>
        <dbReference type="EMBL" id="SJZ64074.1"/>
    </source>
</evidence>
<evidence type="ECO:0000313" key="2">
    <source>
        <dbReference type="Proteomes" id="UP000190135"/>
    </source>
</evidence>
<keyword evidence="2" id="KW-1185">Reference proteome</keyword>
<protein>
    <recommendedName>
        <fullName evidence="3">DUF4112 domain-containing protein</fullName>
    </recommendedName>
</protein>
<gene>
    <name evidence="1" type="ORF">SAMN05428963_10248</name>
</gene>
<dbReference type="Proteomes" id="UP000190135">
    <property type="component" value="Unassembled WGS sequence"/>
</dbReference>
<dbReference type="AlphaFoldDB" id="A0A1T4MBJ2"/>
<dbReference type="Pfam" id="PF13430">
    <property type="entry name" value="DUF4112"/>
    <property type="match status" value="1"/>
</dbReference>
<organism evidence="1 2">
    <name type="scientific">Consotaella salsifontis</name>
    <dbReference type="NCBI Taxonomy" id="1365950"/>
    <lineage>
        <taxon>Bacteria</taxon>
        <taxon>Pseudomonadati</taxon>
        <taxon>Pseudomonadota</taxon>
        <taxon>Alphaproteobacteria</taxon>
        <taxon>Hyphomicrobiales</taxon>
        <taxon>Aurantimonadaceae</taxon>
        <taxon>Consotaella</taxon>
    </lineage>
</organism>
<dbReference type="RefSeq" id="WP_078706758.1">
    <property type="nucleotide sequence ID" value="NZ_FUXL01000002.1"/>
</dbReference>
<accession>A0A1T4MBJ2</accession>
<sequence length="137" mass="15175">MPRPSIDQDFQAAETLRRLRRLAMLARTMDTAVRIPILGIRFGFDSVIGLIPGVGDIAGGLVGLYMVNEARKMNVPPEKLARMIGNIGIDAAVGAVPVLGDVFDVFFKANRRNMDILLDHFDELRPHLAKDITPPRR</sequence>
<dbReference type="OrthoDB" id="513552at2"/>
<reference evidence="1 2" key="1">
    <citation type="submission" date="2017-02" db="EMBL/GenBank/DDBJ databases">
        <authorList>
            <person name="Peterson S.W."/>
        </authorList>
    </citation>
    <scope>NUCLEOTIDE SEQUENCE [LARGE SCALE GENOMIC DNA]</scope>
    <source>
        <strain evidence="1 2">USBA 369</strain>
    </source>
</reference>